<dbReference type="AlphaFoldDB" id="A0AAW2IU53"/>
<dbReference type="Pfam" id="PF24626">
    <property type="entry name" value="SH3_Tf2-1"/>
    <property type="match status" value="1"/>
</dbReference>
<feature type="domain" description="Tf2-1-like SH3-like" evidence="1">
    <location>
        <begin position="20"/>
        <end position="65"/>
    </location>
</feature>
<feature type="non-terminal residue" evidence="2">
    <location>
        <position position="1"/>
    </location>
</feature>
<name>A0AAW2IU53_9LAMI</name>
<comment type="caution">
    <text evidence="2">The sequence shown here is derived from an EMBL/GenBank/DDBJ whole genome shotgun (WGS) entry which is preliminary data.</text>
</comment>
<protein>
    <recommendedName>
        <fullName evidence="1">Tf2-1-like SH3-like domain-containing protein</fullName>
    </recommendedName>
</protein>
<dbReference type="InterPro" id="IPR056924">
    <property type="entry name" value="SH3_Tf2-1"/>
</dbReference>
<evidence type="ECO:0000313" key="2">
    <source>
        <dbReference type="EMBL" id="KAL0285620.1"/>
    </source>
</evidence>
<sequence>GDEIRGKRKSFSEGVTVEGILRFGKQGKLSPRYIRPYEILERVGPLAYRLALPAELSQIHDVFHVLGYSDTDLTLVIFCVNRR</sequence>
<gene>
    <name evidence="2" type="ORF">Sangu_2771400</name>
</gene>
<reference evidence="2" key="2">
    <citation type="journal article" date="2024" name="Plant">
        <title>Genomic evolution and insights into agronomic trait innovations of Sesamum species.</title>
        <authorList>
            <person name="Miao H."/>
            <person name="Wang L."/>
            <person name="Qu L."/>
            <person name="Liu H."/>
            <person name="Sun Y."/>
            <person name="Le M."/>
            <person name="Wang Q."/>
            <person name="Wei S."/>
            <person name="Zheng Y."/>
            <person name="Lin W."/>
            <person name="Duan Y."/>
            <person name="Cao H."/>
            <person name="Xiong S."/>
            <person name="Wang X."/>
            <person name="Wei L."/>
            <person name="Li C."/>
            <person name="Ma Q."/>
            <person name="Ju M."/>
            <person name="Zhao R."/>
            <person name="Li G."/>
            <person name="Mu C."/>
            <person name="Tian Q."/>
            <person name="Mei H."/>
            <person name="Zhang T."/>
            <person name="Gao T."/>
            <person name="Zhang H."/>
        </authorList>
    </citation>
    <scope>NUCLEOTIDE SEQUENCE</scope>
    <source>
        <strain evidence="2">G01</strain>
    </source>
</reference>
<organism evidence="2">
    <name type="scientific">Sesamum angustifolium</name>
    <dbReference type="NCBI Taxonomy" id="2727405"/>
    <lineage>
        <taxon>Eukaryota</taxon>
        <taxon>Viridiplantae</taxon>
        <taxon>Streptophyta</taxon>
        <taxon>Embryophyta</taxon>
        <taxon>Tracheophyta</taxon>
        <taxon>Spermatophyta</taxon>
        <taxon>Magnoliopsida</taxon>
        <taxon>eudicotyledons</taxon>
        <taxon>Gunneridae</taxon>
        <taxon>Pentapetalae</taxon>
        <taxon>asterids</taxon>
        <taxon>lamiids</taxon>
        <taxon>Lamiales</taxon>
        <taxon>Pedaliaceae</taxon>
        <taxon>Sesamum</taxon>
    </lineage>
</organism>
<accession>A0AAW2IU53</accession>
<dbReference type="EMBL" id="JACGWK010001581">
    <property type="protein sequence ID" value="KAL0285620.1"/>
    <property type="molecule type" value="Genomic_DNA"/>
</dbReference>
<proteinExistence type="predicted"/>
<evidence type="ECO:0000259" key="1">
    <source>
        <dbReference type="Pfam" id="PF24626"/>
    </source>
</evidence>
<dbReference type="PANTHER" id="PTHR46148:SF60">
    <property type="entry name" value="CHROMO DOMAIN-CONTAINING PROTEIN"/>
    <property type="match status" value="1"/>
</dbReference>
<reference evidence="2" key="1">
    <citation type="submission" date="2020-06" db="EMBL/GenBank/DDBJ databases">
        <authorList>
            <person name="Li T."/>
            <person name="Hu X."/>
            <person name="Zhang T."/>
            <person name="Song X."/>
            <person name="Zhang H."/>
            <person name="Dai N."/>
            <person name="Sheng W."/>
            <person name="Hou X."/>
            <person name="Wei L."/>
        </authorList>
    </citation>
    <scope>NUCLEOTIDE SEQUENCE</scope>
    <source>
        <strain evidence="2">G01</strain>
        <tissue evidence="2">Leaf</tissue>
    </source>
</reference>
<dbReference type="PANTHER" id="PTHR46148">
    <property type="entry name" value="CHROMO DOMAIN-CONTAINING PROTEIN"/>
    <property type="match status" value="1"/>
</dbReference>